<dbReference type="EMBL" id="AGNL01020789">
    <property type="protein sequence ID" value="EJK60679.1"/>
    <property type="molecule type" value="Genomic_DNA"/>
</dbReference>
<comment type="caution">
    <text evidence="1">The sequence shown here is derived from an EMBL/GenBank/DDBJ whole genome shotgun (WGS) entry which is preliminary data.</text>
</comment>
<name>K0S736_THAOC</name>
<keyword evidence="2" id="KW-1185">Reference proteome</keyword>
<evidence type="ECO:0000313" key="1">
    <source>
        <dbReference type="EMBL" id="EJK60679.1"/>
    </source>
</evidence>
<reference evidence="1 2" key="1">
    <citation type="journal article" date="2012" name="Genome Biol.">
        <title>Genome and low-iron response of an oceanic diatom adapted to chronic iron limitation.</title>
        <authorList>
            <person name="Lommer M."/>
            <person name="Specht M."/>
            <person name="Roy A.S."/>
            <person name="Kraemer L."/>
            <person name="Andreson R."/>
            <person name="Gutowska M.A."/>
            <person name="Wolf J."/>
            <person name="Bergner S.V."/>
            <person name="Schilhabel M.B."/>
            <person name="Klostermeier U.C."/>
            <person name="Beiko R.G."/>
            <person name="Rosenstiel P."/>
            <person name="Hippler M."/>
            <person name="Laroche J."/>
        </authorList>
    </citation>
    <scope>NUCLEOTIDE SEQUENCE [LARGE SCALE GENOMIC DNA]</scope>
    <source>
        <strain evidence="1 2">CCMP1005</strain>
    </source>
</reference>
<sequence>MLKLKEPYKGESGCMLHMYQLEDYDAYQLPLCSGRAAAPHRNSNRRVAPGIPVQYQKEFRDGALLPPYHSTYSRKRGAPMLLNNVAWMGMGRQTTDRQTFLAAIASQEGSLRLGVSEDGKRGEGGEGSVVGSSRSLLWLFFFAGKEELKAATQKGTAIAAIAHDARSPKRRRSSTYSGG</sequence>
<protein>
    <submittedName>
        <fullName evidence="1">Uncharacterized protein</fullName>
    </submittedName>
</protein>
<evidence type="ECO:0000313" key="2">
    <source>
        <dbReference type="Proteomes" id="UP000266841"/>
    </source>
</evidence>
<accession>K0S736</accession>
<dbReference type="Proteomes" id="UP000266841">
    <property type="component" value="Unassembled WGS sequence"/>
</dbReference>
<gene>
    <name evidence="1" type="ORF">THAOC_18925</name>
</gene>
<proteinExistence type="predicted"/>
<organism evidence="1 2">
    <name type="scientific">Thalassiosira oceanica</name>
    <name type="common">Marine diatom</name>
    <dbReference type="NCBI Taxonomy" id="159749"/>
    <lineage>
        <taxon>Eukaryota</taxon>
        <taxon>Sar</taxon>
        <taxon>Stramenopiles</taxon>
        <taxon>Ochrophyta</taxon>
        <taxon>Bacillariophyta</taxon>
        <taxon>Coscinodiscophyceae</taxon>
        <taxon>Thalassiosirophycidae</taxon>
        <taxon>Thalassiosirales</taxon>
        <taxon>Thalassiosiraceae</taxon>
        <taxon>Thalassiosira</taxon>
    </lineage>
</organism>
<dbReference type="AlphaFoldDB" id="K0S736"/>